<evidence type="ECO:0000256" key="9">
    <source>
        <dbReference type="SAM" id="MobiDB-lite"/>
    </source>
</evidence>
<name>M4T0J6_9TRYP</name>
<evidence type="ECO:0000256" key="6">
    <source>
        <dbReference type="ARBA" id="ARBA00023180"/>
    </source>
</evidence>
<feature type="signal peptide" evidence="10">
    <location>
        <begin position="1"/>
        <end position="21"/>
    </location>
</feature>
<keyword evidence="5" id="KW-0472">Membrane</keyword>
<evidence type="ECO:0000313" key="11">
    <source>
        <dbReference type="EMBL" id="AGH61201.1"/>
    </source>
</evidence>
<evidence type="ECO:0000256" key="7">
    <source>
        <dbReference type="ARBA" id="ARBA00023288"/>
    </source>
</evidence>
<evidence type="ECO:0000256" key="10">
    <source>
        <dbReference type="SAM" id="SignalP"/>
    </source>
</evidence>
<evidence type="ECO:0000256" key="1">
    <source>
        <dbReference type="ARBA" id="ARBA00002523"/>
    </source>
</evidence>
<dbReference type="VEuPathDB" id="TriTrypDB:Tb427_000384600"/>
<reference evidence="11" key="2">
    <citation type="journal article" date="2014" name="Mol. Biochem. Parasitol.">
        <title>Capturing the variant surface glycoprotein repertoire (the VSGnome) of Trypanosoma brucei Lister 427.</title>
        <authorList>
            <person name="Cross G.A."/>
            <person name="Kim H.S."/>
            <person name="Wickstead B."/>
        </authorList>
    </citation>
    <scope>NUCLEOTIDE SEQUENCE</scope>
    <source>
        <strain evidence="11">Lister 427</strain>
    </source>
</reference>
<keyword evidence="6" id="KW-0325">Glycoprotein</keyword>
<evidence type="ECO:0000256" key="8">
    <source>
        <dbReference type="SAM" id="Coils"/>
    </source>
</evidence>
<comment type="subcellular location">
    <subcellularLocation>
        <location evidence="2">Cell membrane</location>
        <topology evidence="2">Lipid-anchor</topology>
        <topology evidence="2">GPI-anchor</topology>
    </subcellularLocation>
</comment>
<feature type="chain" id="PRO_5004057886" evidence="10">
    <location>
        <begin position="22"/>
        <end position="472"/>
    </location>
</feature>
<keyword evidence="3" id="KW-1003">Cell membrane</keyword>
<evidence type="ECO:0000256" key="5">
    <source>
        <dbReference type="ARBA" id="ARBA00023136"/>
    </source>
</evidence>
<dbReference type="GO" id="GO:0005886">
    <property type="term" value="C:plasma membrane"/>
    <property type="evidence" value="ECO:0007669"/>
    <property type="project" value="UniProtKB-SubCell"/>
</dbReference>
<dbReference type="SUPFAM" id="SSF58087">
    <property type="entry name" value="Variant surface glycoprotein (N-terminal domain)"/>
    <property type="match status" value="1"/>
</dbReference>
<protein>
    <submittedName>
        <fullName evidence="11">Variant surface glycoprotein 645</fullName>
    </submittedName>
</protein>
<keyword evidence="4" id="KW-0336">GPI-anchor</keyword>
<dbReference type="InterPro" id="IPR027446">
    <property type="entry name" value="VSG_C_dom_sf"/>
</dbReference>
<evidence type="ECO:0000256" key="3">
    <source>
        <dbReference type="ARBA" id="ARBA00022475"/>
    </source>
</evidence>
<evidence type="ECO:0000256" key="4">
    <source>
        <dbReference type="ARBA" id="ARBA00022622"/>
    </source>
</evidence>
<keyword evidence="7" id="KW-0449">Lipoprotein</keyword>
<keyword evidence="8" id="KW-0175">Coiled coil</keyword>
<accession>M4T0J6</accession>
<dbReference type="Gene3D" id="4.10.110.20">
    <property type="entry name" value="Variant surface glycoprotein MITAT 1.2, VSG 221, C-terminal domain"/>
    <property type="match status" value="1"/>
</dbReference>
<reference evidence="11" key="1">
    <citation type="submission" date="2013-02" db="EMBL/GenBank/DDBJ databases">
        <authorList>
            <person name="Cross G.A.M."/>
            <person name="Kim H.-S."/>
            <person name="Wickstead B."/>
        </authorList>
    </citation>
    <scope>NUCLEOTIDE SEQUENCE</scope>
    <source>
        <strain evidence="11">Lister 427</strain>
    </source>
</reference>
<feature type="region of interest" description="Disordered" evidence="9">
    <location>
        <begin position="388"/>
        <end position="453"/>
    </location>
</feature>
<feature type="coiled-coil region" evidence="8">
    <location>
        <begin position="40"/>
        <end position="74"/>
    </location>
</feature>
<proteinExistence type="predicted"/>
<comment type="function">
    <text evidence="1">VSG forms a coat on the surface of the parasite. The trypanosome evades the immune response of the host by expressing a series of antigenically distinct VSGs from an estimated 1000 VSG genes.</text>
</comment>
<evidence type="ECO:0000256" key="2">
    <source>
        <dbReference type="ARBA" id="ARBA00004609"/>
    </source>
</evidence>
<dbReference type="EMBL" id="KC613770">
    <property type="protein sequence ID" value="AGH61201.1"/>
    <property type="molecule type" value="Genomic_DNA"/>
</dbReference>
<organism evidence="11">
    <name type="scientific">Trypanosoma brucei</name>
    <dbReference type="NCBI Taxonomy" id="5691"/>
    <lineage>
        <taxon>Eukaryota</taxon>
        <taxon>Discoba</taxon>
        <taxon>Euglenozoa</taxon>
        <taxon>Kinetoplastea</taxon>
        <taxon>Metakinetoplastina</taxon>
        <taxon>Trypanosomatida</taxon>
        <taxon>Trypanosomatidae</taxon>
        <taxon>Trypanosoma</taxon>
    </lineage>
</organism>
<sequence>MHYASEAPVVLLVTLLGAVRAEVSEPAEQRKSCTAACSCLVRLNKLQARMENTLASAEKRVKEAAATAQRALAIALSGDGDAVRQYGPIAAVALQTSAEVSAQYAAHSRTVRRYAKWLNHLEAGYQAVRRLTTVNGEADLNPTGGTHYSQGTLTPRTIETTTTPEACIAHDNEDTKQPTLADINKKQGFMIPTIYLKSDIGCWQSKGATACSGVSSGTDKIYNQVTLQQTAPTPHDGRAHSNANTYRTAITGGLILTAITESELNKNTTELVAAIKALDNIAHAKAASTYSSNSHINTLVARIAAQIPTNIKITDGMNQQIKNEIKTRYGENFGELEQKVWSKAGSTKIFYFSDGVEKSSPADKLVSPDELTDAAAAGLAKAAAQQLRHCPETTSSPAESKEKECSDKKGDACKDGCKWDSDGENKKCVKNPDYKPTQAEGENKEKTGTTNTTGSNFYVINKAPLLLAVLIL</sequence>
<keyword evidence="10" id="KW-0732">Signal</keyword>
<dbReference type="AlphaFoldDB" id="M4T0J6"/>
<feature type="compositionally biased region" description="Basic and acidic residues" evidence="9">
    <location>
        <begin position="399"/>
        <end position="433"/>
    </location>
</feature>
<dbReference type="GO" id="GO:0098552">
    <property type="term" value="C:side of membrane"/>
    <property type="evidence" value="ECO:0007669"/>
    <property type="project" value="UniProtKB-KW"/>
</dbReference>
<dbReference type="SUPFAM" id="SSF118251">
    <property type="entry name" value="Variant surface glycoprotein MITAT 1.2, VSG 221, C-terminal domain"/>
    <property type="match status" value="1"/>
</dbReference>